<dbReference type="Proteomes" id="UP000237481">
    <property type="component" value="Unassembled WGS sequence"/>
</dbReference>
<keyword evidence="2" id="KW-1185">Reference proteome</keyword>
<evidence type="ECO:0000313" key="2">
    <source>
        <dbReference type="Proteomes" id="UP000237481"/>
    </source>
</evidence>
<dbReference type="STRING" id="94208.A0A2S4KMH8"/>
<protein>
    <submittedName>
        <fullName evidence="1">Transporter-like protein</fullName>
    </submittedName>
</protein>
<evidence type="ECO:0000313" key="1">
    <source>
        <dbReference type="EMBL" id="POR31404.1"/>
    </source>
</evidence>
<comment type="caution">
    <text evidence="1">The sequence shown here is derived from an EMBL/GenBank/DDBJ whole genome shotgun (WGS) entry which is preliminary data.</text>
</comment>
<dbReference type="AlphaFoldDB" id="A0A2S4KMH8"/>
<name>A0A2S4KMH8_9HYPO</name>
<organism evidence="1 2">
    <name type="scientific">Tolypocladium paradoxum</name>
    <dbReference type="NCBI Taxonomy" id="94208"/>
    <lineage>
        <taxon>Eukaryota</taxon>
        <taxon>Fungi</taxon>
        <taxon>Dikarya</taxon>
        <taxon>Ascomycota</taxon>
        <taxon>Pezizomycotina</taxon>
        <taxon>Sordariomycetes</taxon>
        <taxon>Hypocreomycetidae</taxon>
        <taxon>Hypocreales</taxon>
        <taxon>Ophiocordycipitaceae</taxon>
        <taxon>Tolypocladium</taxon>
    </lineage>
</organism>
<sequence>MADLKTASLDIDATPAEDTAILSREVDWSVEEEAKAKRKLDLIIMPILILGFFCLRKSHFRSRSEIS</sequence>
<reference evidence="1 2" key="1">
    <citation type="submission" date="2018-01" db="EMBL/GenBank/DDBJ databases">
        <title>Harnessing the power of phylogenomics to disentangle the directionality and signatures of interkingdom host jumping in the parasitic fungal genus Tolypocladium.</title>
        <authorList>
            <person name="Quandt C.A."/>
            <person name="Patterson W."/>
            <person name="Spatafora J.W."/>
        </authorList>
    </citation>
    <scope>NUCLEOTIDE SEQUENCE [LARGE SCALE GENOMIC DNA]</scope>
    <source>
        <strain evidence="1 2">NRBC 100945</strain>
    </source>
</reference>
<dbReference type="OrthoDB" id="1935484at2759"/>
<proteinExistence type="predicted"/>
<gene>
    <name evidence="1" type="ORF">TPAR_08395</name>
</gene>
<dbReference type="EMBL" id="PKSG01001047">
    <property type="protein sequence ID" value="POR31404.1"/>
    <property type="molecule type" value="Genomic_DNA"/>
</dbReference>
<accession>A0A2S4KMH8</accession>